<gene>
    <name evidence="1" type="ORF">DY000_02022822</name>
</gene>
<evidence type="ECO:0000313" key="1">
    <source>
        <dbReference type="EMBL" id="KAF3596557.1"/>
    </source>
</evidence>
<sequence>MSISKLNFEVMFYTHRSISDPRTVNFISVLPFIPKEPGNGQDIIGKMSMPAFQIIYQNVKSTYICVYDQPGNEATLVKQMVEFRSCFVRAVKVHSAFPQVSSEPVAKVKFYSVNPVPV</sequence>
<reference evidence="1 2" key="1">
    <citation type="journal article" date="2020" name="BMC Genomics">
        <title>Intraspecific diversification of the crop wild relative Brassica cretica Lam. using demographic model selection.</title>
        <authorList>
            <person name="Kioukis A."/>
            <person name="Michalopoulou V.A."/>
            <person name="Briers L."/>
            <person name="Pirintsos S."/>
            <person name="Studholme D.J."/>
            <person name="Pavlidis P."/>
            <person name="Sarris P.F."/>
        </authorList>
    </citation>
    <scope>NUCLEOTIDE SEQUENCE [LARGE SCALE GENOMIC DNA]</scope>
    <source>
        <strain evidence="2">cv. PFS-1207/04</strain>
    </source>
</reference>
<proteinExistence type="predicted"/>
<dbReference type="Proteomes" id="UP000266723">
    <property type="component" value="Unassembled WGS sequence"/>
</dbReference>
<dbReference type="EMBL" id="QGKV02000299">
    <property type="protein sequence ID" value="KAF3596557.1"/>
    <property type="molecule type" value="Genomic_DNA"/>
</dbReference>
<name>A0ABQ7EIF7_BRACR</name>
<evidence type="ECO:0000313" key="2">
    <source>
        <dbReference type="Proteomes" id="UP000266723"/>
    </source>
</evidence>
<keyword evidence="2" id="KW-1185">Reference proteome</keyword>
<protein>
    <submittedName>
        <fullName evidence="1">Uncharacterized protein</fullName>
    </submittedName>
</protein>
<accession>A0ABQ7EIF7</accession>
<comment type="caution">
    <text evidence="1">The sequence shown here is derived from an EMBL/GenBank/DDBJ whole genome shotgun (WGS) entry which is preliminary data.</text>
</comment>
<organism evidence="1 2">
    <name type="scientific">Brassica cretica</name>
    <name type="common">Mustard</name>
    <dbReference type="NCBI Taxonomy" id="69181"/>
    <lineage>
        <taxon>Eukaryota</taxon>
        <taxon>Viridiplantae</taxon>
        <taxon>Streptophyta</taxon>
        <taxon>Embryophyta</taxon>
        <taxon>Tracheophyta</taxon>
        <taxon>Spermatophyta</taxon>
        <taxon>Magnoliopsida</taxon>
        <taxon>eudicotyledons</taxon>
        <taxon>Gunneridae</taxon>
        <taxon>Pentapetalae</taxon>
        <taxon>rosids</taxon>
        <taxon>malvids</taxon>
        <taxon>Brassicales</taxon>
        <taxon>Brassicaceae</taxon>
        <taxon>Brassiceae</taxon>
        <taxon>Brassica</taxon>
    </lineage>
</organism>